<keyword evidence="11" id="KW-1185">Reference proteome</keyword>
<dbReference type="PANTHER" id="PTHR12902">
    <property type="entry name" value="WASP-1"/>
    <property type="match status" value="1"/>
</dbReference>
<evidence type="ECO:0000256" key="8">
    <source>
        <dbReference type="SAM" id="MobiDB-lite"/>
    </source>
</evidence>
<evidence type="ECO:0000259" key="9">
    <source>
        <dbReference type="PROSITE" id="PS51082"/>
    </source>
</evidence>
<feature type="compositionally biased region" description="Pro residues" evidence="8">
    <location>
        <begin position="391"/>
        <end position="407"/>
    </location>
</feature>
<dbReference type="GO" id="GO:2000601">
    <property type="term" value="P:positive regulation of Arp2/3 complex-mediated actin nucleation"/>
    <property type="evidence" value="ECO:0007669"/>
    <property type="project" value="TreeGrafter"/>
</dbReference>
<dbReference type="GO" id="GO:0071933">
    <property type="term" value="F:Arp2/3 complex binding"/>
    <property type="evidence" value="ECO:0007669"/>
    <property type="project" value="TreeGrafter"/>
</dbReference>
<dbReference type="InterPro" id="IPR028288">
    <property type="entry name" value="SCAR/WAVE_fam"/>
</dbReference>
<keyword evidence="4" id="KW-0597">Phosphoprotein</keyword>
<comment type="subcellular location">
    <subcellularLocation>
        <location evidence="1 7">Cytoplasm</location>
        <location evidence="1 7">Cytoskeleton</location>
    </subcellularLocation>
</comment>
<dbReference type="PROSITE" id="PS51082">
    <property type="entry name" value="WH2"/>
    <property type="match status" value="1"/>
</dbReference>
<dbReference type="FunFam" id="1.20.5.340:FF:000012">
    <property type="entry name" value="Wiskott-Aldrich syndrome protein family member 1"/>
    <property type="match status" value="1"/>
</dbReference>
<feature type="region of interest" description="Disordered" evidence="8">
    <location>
        <begin position="171"/>
        <end position="325"/>
    </location>
</feature>
<sequence length="499" mass="54071">MPLVKRNIEPRHLCRGALPGGITSELECVTNSALAAVIRQLSSLSKHAEDIFGELFNEANNFYIRANSLQDRIDRLAVKVTQLDSTVEEVSLQDINMKKAFKSSTVQDQQVVSKNSIPNPVADIYNQSDKPPPLSILTPYRDDNKDGLTFYTDPSYFFDLWKEKMLQDTEDKRKEKRRQKEQKRVDGTAREVKKVRKARDRRQEWSVMAYDKELRPDARPAQSARPGAPSEGSLSPDTRSHASDATDYSYPATPNHSLHPQPVTPSYPGGDAPPHGPATQASEHECRPPSASARHVALNRPQQPPPPPPPQAAEGPPAAAPLAPADYGMLPAQILEYYSPAGPAPPPPPPAIPSAQTAFVSPLQMPPFPAPAGSPHPAAPHPPSAGLAVTAPPPPGPPPPPPGPPGPGSSLSSSPMHGPPVAEAKRQDTAQPPISDARSDLLAAIRMGIQLKKVQEQREQEAKREPVGNDVATILSRRIAVEYSDSDDDSELDDNDWSD</sequence>
<feature type="compositionally biased region" description="Pro residues" evidence="8">
    <location>
        <begin position="342"/>
        <end position="352"/>
    </location>
</feature>
<feature type="compositionally biased region" description="Low complexity" evidence="8">
    <location>
        <begin position="312"/>
        <end position="325"/>
    </location>
</feature>
<gene>
    <name evidence="10" type="ORF">HJG63_020572</name>
</gene>
<feature type="compositionally biased region" description="Pro residues" evidence="8">
    <location>
        <begin position="302"/>
        <end position="311"/>
    </location>
</feature>
<dbReference type="AlphaFoldDB" id="A0A7J8E0U7"/>
<feature type="domain" description="WH2" evidence="9">
    <location>
        <begin position="437"/>
        <end position="454"/>
    </location>
</feature>
<dbReference type="OrthoDB" id="1060785at2759"/>
<keyword evidence="3 7" id="KW-0963">Cytoplasm</keyword>
<evidence type="ECO:0000313" key="10">
    <source>
        <dbReference type="EMBL" id="KAF6428762.1"/>
    </source>
</evidence>
<dbReference type="CDD" id="cd22073">
    <property type="entry name" value="WH2_WAVE-3"/>
    <property type="match status" value="1"/>
</dbReference>
<accession>A0A7J8E0U7</accession>
<dbReference type="Pfam" id="PF02205">
    <property type="entry name" value="WH2"/>
    <property type="match status" value="1"/>
</dbReference>
<dbReference type="SMART" id="SM00246">
    <property type="entry name" value="WH2"/>
    <property type="match status" value="1"/>
</dbReference>
<reference evidence="10 11" key="1">
    <citation type="journal article" date="2020" name="Nature">
        <title>Six reference-quality genomes reveal evolution of bat adaptations.</title>
        <authorList>
            <person name="Jebb D."/>
            <person name="Huang Z."/>
            <person name="Pippel M."/>
            <person name="Hughes G.M."/>
            <person name="Lavrichenko K."/>
            <person name="Devanna P."/>
            <person name="Winkler S."/>
            <person name="Jermiin L.S."/>
            <person name="Skirmuntt E.C."/>
            <person name="Katzourakis A."/>
            <person name="Burkitt-Gray L."/>
            <person name="Ray D.A."/>
            <person name="Sullivan K.A.M."/>
            <person name="Roscito J.G."/>
            <person name="Kirilenko B.M."/>
            <person name="Davalos L.M."/>
            <person name="Corthals A.P."/>
            <person name="Power M.L."/>
            <person name="Jones G."/>
            <person name="Ransome R.D."/>
            <person name="Dechmann D.K.N."/>
            <person name="Locatelli A.G."/>
            <person name="Puechmaille S.J."/>
            <person name="Fedrigo O."/>
            <person name="Jarvis E.D."/>
            <person name="Hiller M."/>
            <person name="Vernes S.C."/>
            <person name="Myers E.W."/>
            <person name="Teeling E.C."/>
        </authorList>
    </citation>
    <scope>NUCLEOTIDE SEQUENCE [LARGE SCALE GENOMIC DNA]</scope>
    <source>
        <strain evidence="10">MRouAeg1</strain>
        <tissue evidence="10">Muscle</tissue>
    </source>
</reference>
<keyword evidence="6 7" id="KW-0206">Cytoskeleton</keyword>
<feature type="compositionally biased region" description="Low complexity" evidence="8">
    <location>
        <begin position="408"/>
        <end position="420"/>
    </location>
</feature>
<evidence type="ECO:0000256" key="3">
    <source>
        <dbReference type="ARBA" id="ARBA00022490"/>
    </source>
</evidence>
<protein>
    <recommendedName>
        <fullName evidence="7">Wiskott-Aldrich syndrome protein family member</fullName>
        <shortName evidence="7">WASP family protein member</shortName>
    </recommendedName>
</protein>
<dbReference type="GO" id="GO:0034237">
    <property type="term" value="F:protein kinase A regulatory subunit binding"/>
    <property type="evidence" value="ECO:0007669"/>
    <property type="project" value="TreeGrafter"/>
</dbReference>
<proteinExistence type="inferred from homology"/>
<evidence type="ECO:0000256" key="7">
    <source>
        <dbReference type="RuleBase" id="RU367034"/>
    </source>
</evidence>
<dbReference type="PANTHER" id="PTHR12902:SF7">
    <property type="entry name" value="ACTIN-BINDING PROTEIN WASF3"/>
    <property type="match status" value="1"/>
</dbReference>
<dbReference type="Gene3D" id="6.10.280.150">
    <property type="match status" value="2"/>
</dbReference>
<comment type="similarity">
    <text evidence="2 7">Belongs to the SCAR/WAVE family.</text>
</comment>
<dbReference type="Gene3D" id="1.20.5.340">
    <property type="match status" value="1"/>
</dbReference>
<comment type="caution">
    <text evidence="10">The sequence shown here is derived from an EMBL/GenBank/DDBJ whole genome shotgun (WGS) entry which is preliminary data.</text>
</comment>
<evidence type="ECO:0000256" key="2">
    <source>
        <dbReference type="ARBA" id="ARBA00006993"/>
    </source>
</evidence>
<dbReference type="Proteomes" id="UP000593571">
    <property type="component" value="Unassembled WGS sequence"/>
</dbReference>
<feature type="region of interest" description="Disordered" evidence="8">
    <location>
        <begin position="337"/>
        <end position="441"/>
    </location>
</feature>
<keyword evidence="5 7" id="KW-0009">Actin-binding</keyword>
<dbReference type="EMBL" id="JACASE010000011">
    <property type="protein sequence ID" value="KAF6428762.1"/>
    <property type="molecule type" value="Genomic_DNA"/>
</dbReference>
<comment type="subunit">
    <text evidence="7">Binds actin and the Arp2/3 complex.</text>
</comment>
<dbReference type="GO" id="GO:0030036">
    <property type="term" value="P:actin cytoskeleton organization"/>
    <property type="evidence" value="ECO:0007669"/>
    <property type="project" value="UniProtKB-UniRule"/>
</dbReference>
<dbReference type="GO" id="GO:0031209">
    <property type="term" value="C:SCAR complex"/>
    <property type="evidence" value="ECO:0007669"/>
    <property type="project" value="TreeGrafter"/>
</dbReference>
<evidence type="ECO:0000256" key="5">
    <source>
        <dbReference type="ARBA" id="ARBA00023203"/>
    </source>
</evidence>
<feature type="compositionally biased region" description="Basic and acidic residues" evidence="8">
    <location>
        <begin position="182"/>
        <end position="192"/>
    </location>
</feature>
<feature type="compositionally biased region" description="Pro residues" evidence="8">
    <location>
        <begin position="364"/>
        <end position="383"/>
    </location>
</feature>
<evidence type="ECO:0000256" key="4">
    <source>
        <dbReference type="ARBA" id="ARBA00022553"/>
    </source>
</evidence>
<evidence type="ECO:0000256" key="6">
    <source>
        <dbReference type="ARBA" id="ARBA00023212"/>
    </source>
</evidence>
<organism evidence="10 11">
    <name type="scientific">Rousettus aegyptiacus</name>
    <name type="common">Egyptian fruit bat</name>
    <name type="synonym">Pteropus aegyptiacus</name>
    <dbReference type="NCBI Taxonomy" id="9407"/>
    <lineage>
        <taxon>Eukaryota</taxon>
        <taxon>Metazoa</taxon>
        <taxon>Chordata</taxon>
        <taxon>Craniata</taxon>
        <taxon>Vertebrata</taxon>
        <taxon>Euteleostomi</taxon>
        <taxon>Mammalia</taxon>
        <taxon>Eutheria</taxon>
        <taxon>Laurasiatheria</taxon>
        <taxon>Chiroptera</taxon>
        <taxon>Yinpterochiroptera</taxon>
        <taxon>Pteropodoidea</taxon>
        <taxon>Pteropodidae</taxon>
        <taxon>Rousettinae</taxon>
        <taxon>Rousettus</taxon>
    </lineage>
</organism>
<dbReference type="InterPro" id="IPR003124">
    <property type="entry name" value="WH2_dom"/>
</dbReference>
<evidence type="ECO:0000313" key="11">
    <source>
        <dbReference type="Proteomes" id="UP000593571"/>
    </source>
</evidence>
<dbReference type="GO" id="GO:0003779">
    <property type="term" value="F:actin binding"/>
    <property type="evidence" value="ECO:0007669"/>
    <property type="project" value="UniProtKB-UniRule"/>
</dbReference>
<name>A0A7J8E0U7_ROUAE</name>
<evidence type="ECO:0000256" key="1">
    <source>
        <dbReference type="ARBA" id="ARBA00004245"/>
    </source>
</evidence>
<dbReference type="GO" id="GO:0005856">
    <property type="term" value="C:cytoskeleton"/>
    <property type="evidence" value="ECO:0007669"/>
    <property type="project" value="UniProtKB-SubCell"/>
</dbReference>
<comment type="function">
    <text evidence="7">Downstream effector molecule involved in the transmission of signals from tyrosine kinase receptors and small GTPases to the actin cytoskeleton. Promotes formation of actin filaments. Part of the WAVE complex that regulates lamellipodia formation. The WAVE complex regulates actin filament reorganization via its interaction with the Arp2/3 complex.</text>
</comment>